<sequence length="323" mass="33327">MDHRIKVILLLALASADAGVLPAVEVLEGPSSKTTIVGPDGSKIQAFAPGGKIVLNDNLGPVLQGAPEVITVEGVPQGAPGVDAIDGSQPPEVVPITEDASRIPEQIPEVIAGSQLPEQIPGAVAGSQLPEQISEVFGGSQLPEQIPGAVAGSQLPEQIPGVVPEAVQVPQAAAEVVSEPQAVPDLVPIEDAEEVTAVVAEIKPVPGASPAPVNELFDEGVSELPKNGIVEASSVSLELTEGTTVDDIDEEVTETPFRVVPLVEATGSINVRSADAKGVAQRISVPQPVISYIHDSPLYVPEASQFDGRYLPENLSEDDALGW</sequence>
<proteinExistence type="predicted"/>
<accession>A0AAV8WDW5</accession>
<gene>
    <name evidence="2" type="ORF">NQ315_007052</name>
</gene>
<keyword evidence="1" id="KW-0732">Signal</keyword>
<feature type="chain" id="PRO_5043429179" evidence="1">
    <location>
        <begin position="19"/>
        <end position="323"/>
    </location>
</feature>
<dbReference type="EMBL" id="JANEYG010000003">
    <property type="protein sequence ID" value="KAJ8924260.1"/>
    <property type="molecule type" value="Genomic_DNA"/>
</dbReference>
<reference evidence="2 3" key="1">
    <citation type="journal article" date="2023" name="Insect Mol. Biol.">
        <title>Genome sequencing provides insights into the evolution of gene families encoding plant cell wall-degrading enzymes in longhorned beetles.</title>
        <authorList>
            <person name="Shin N.R."/>
            <person name="Okamura Y."/>
            <person name="Kirsch R."/>
            <person name="Pauchet Y."/>
        </authorList>
    </citation>
    <scope>NUCLEOTIDE SEQUENCE [LARGE SCALE GENOMIC DNA]</scope>
    <source>
        <strain evidence="2">EAD_L_NR</strain>
    </source>
</reference>
<keyword evidence="3" id="KW-1185">Reference proteome</keyword>
<evidence type="ECO:0000313" key="3">
    <source>
        <dbReference type="Proteomes" id="UP001159042"/>
    </source>
</evidence>
<feature type="signal peptide" evidence="1">
    <location>
        <begin position="1"/>
        <end position="18"/>
    </location>
</feature>
<evidence type="ECO:0000313" key="2">
    <source>
        <dbReference type="EMBL" id="KAJ8924260.1"/>
    </source>
</evidence>
<dbReference type="AlphaFoldDB" id="A0AAV8WDW5"/>
<name>A0AAV8WDW5_9CUCU</name>
<evidence type="ECO:0000256" key="1">
    <source>
        <dbReference type="SAM" id="SignalP"/>
    </source>
</evidence>
<organism evidence="2 3">
    <name type="scientific">Exocentrus adspersus</name>
    <dbReference type="NCBI Taxonomy" id="1586481"/>
    <lineage>
        <taxon>Eukaryota</taxon>
        <taxon>Metazoa</taxon>
        <taxon>Ecdysozoa</taxon>
        <taxon>Arthropoda</taxon>
        <taxon>Hexapoda</taxon>
        <taxon>Insecta</taxon>
        <taxon>Pterygota</taxon>
        <taxon>Neoptera</taxon>
        <taxon>Endopterygota</taxon>
        <taxon>Coleoptera</taxon>
        <taxon>Polyphaga</taxon>
        <taxon>Cucujiformia</taxon>
        <taxon>Chrysomeloidea</taxon>
        <taxon>Cerambycidae</taxon>
        <taxon>Lamiinae</taxon>
        <taxon>Acanthocinini</taxon>
        <taxon>Exocentrus</taxon>
    </lineage>
</organism>
<protein>
    <submittedName>
        <fullName evidence="2">Uncharacterized protein</fullName>
    </submittedName>
</protein>
<comment type="caution">
    <text evidence="2">The sequence shown here is derived from an EMBL/GenBank/DDBJ whole genome shotgun (WGS) entry which is preliminary data.</text>
</comment>
<dbReference type="Proteomes" id="UP001159042">
    <property type="component" value="Unassembled WGS sequence"/>
</dbReference>